<dbReference type="Proteomes" id="UP000001058">
    <property type="component" value="Unassembled WGS sequence"/>
</dbReference>
<name>D8TID3_VOLCA</name>
<evidence type="ECO:0000313" key="1">
    <source>
        <dbReference type="EMBL" id="EFJ52871.1"/>
    </source>
</evidence>
<keyword evidence="2" id="KW-1185">Reference proteome</keyword>
<gene>
    <name evidence="1" type="ORF">VOLCADRAFT_78899</name>
</gene>
<dbReference type="AlphaFoldDB" id="D8TID3"/>
<dbReference type="KEGG" id="vcn:VOLCADRAFT_78899"/>
<organism evidence="2">
    <name type="scientific">Volvox carteri f. nagariensis</name>
    <dbReference type="NCBI Taxonomy" id="3068"/>
    <lineage>
        <taxon>Eukaryota</taxon>
        <taxon>Viridiplantae</taxon>
        <taxon>Chlorophyta</taxon>
        <taxon>core chlorophytes</taxon>
        <taxon>Chlorophyceae</taxon>
        <taxon>CS clade</taxon>
        <taxon>Chlamydomonadales</taxon>
        <taxon>Volvocaceae</taxon>
        <taxon>Volvox</taxon>
    </lineage>
</organism>
<accession>D8TID3</accession>
<evidence type="ECO:0000313" key="2">
    <source>
        <dbReference type="Proteomes" id="UP000001058"/>
    </source>
</evidence>
<dbReference type="GeneID" id="9625525"/>
<reference evidence="1 2" key="1">
    <citation type="journal article" date="2010" name="Science">
        <title>Genomic analysis of organismal complexity in the multicellular green alga Volvox carteri.</title>
        <authorList>
            <person name="Prochnik S.E."/>
            <person name="Umen J."/>
            <person name="Nedelcu A.M."/>
            <person name="Hallmann A."/>
            <person name="Miller S.M."/>
            <person name="Nishii I."/>
            <person name="Ferris P."/>
            <person name="Kuo A."/>
            <person name="Mitros T."/>
            <person name="Fritz-Laylin L.K."/>
            <person name="Hellsten U."/>
            <person name="Chapman J."/>
            <person name="Simakov O."/>
            <person name="Rensing S.A."/>
            <person name="Terry A."/>
            <person name="Pangilinan J."/>
            <person name="Kapitonov V."/>
            <person name="Jurka J."/>
            <person name="Salamov A."/>
            <person name="Shapiro H."/>
            <person name="Schmutz J."/>
            <person name="Grimwood J."/>
            <person name="Lindquist E."/>
            <person name="Lucas S."/>
            <person name="Grigoriev I.V."/>
            <person name="Schmitt R."/>
            <person name="Kirk D."/>
            <person name="Rokhsar D.S."/>
        </authorList>
    </citation>
    <scope>NUCLEOTIDE SEQUENCE [LARGE SCALE GENOMIC DNA]</scope>
    <source>
        <strain evidence="2">f. Nagariensis / Eve</strain>
    </source>
</reference>
<protein>
    <submittedName>
        <fullName evidence="1">Uncharacterized protein</fullName>
    </submittedName>
</protein>
<dbReference type="RefSeq" id="XP_002945876.1">
    <property type="nucleotide sequence ID" value="XM_002945830.1"/>
</dbReference>
<sequence length="115" mass="12757">SVCNITQTYFGALDRPHHVPCTRLAIGGAHSGLIRIHAQRPGNGVSSRSTTVEHILQSSSRNTQLPSSHVSLINIPQSKKNTTCRAFDRETCTRQRKTRTRTNALAVSWYCQGAW</sequence>
<dbReference type="InParanoid" id="D8TID3"/>
<feature type="non-terminal residue" evidence="1">
    <location>
        <position position="1"/>
    </location>
</feature>
<proteinExistence type="predicted"/>
<dbReference type="EMBL" id="GL378323">
    <property type="protein sequence ID" value="EFJ52871.1"/>
    <property type="molecule type" value="Genomic_DNA"/>
</dbReference>